<evidence type="ECO:0000256" key="3">
    <source>
        <dbReference type="ARBA" id="ARBA00022559"/>
    </source>
</evidence>
<evidence type="ECO:0000313" key="16">
    <source>
        <dbReference type="Proteomes" id="UP000004263"/>
    </source>
</evidence>
<evidence type="ECO:0000256" key="10">
    <source>
        <dbReference type="ARBA" id="ARBA00023002"/>
    </source>
</evidence>
<keyword evidence="10" id="KW-0560">Oxidoreductase</keyword>
<evidence type="ECO:0000313" key="15">
    <source>
        <dbReference type="EMBL" id="EAT12677.1"/>
    </source>
</evidence>
<dbReference type="OrthoDB" id="9765610at2"/>
<organism evidence="15 16">
    <name type="scientific">Bermanella marisrubri</name>
    <dbReference type="NCBI Taxonomy" id="207949"/>
    <lineage>
        <taxon>Bacteria</taxon>
        <taxon>Pseudomonadati</taxon>
        <taxon>Pseudomonadota</taxon>
        <taxon>Gammaproteobacteria</taxon>
        <taxon>Oceanospirillales</taxon>
        <taxon>Oceanospirillaceae</taxon>
        <taxon>Bermanella</taxon>
    </lineage>
</organism>
<dbReference type="Pfam" id="PF03098">
    <property type="entry name" value="An_peroxidase"/>
    <property type="match status" value="1"/>
</dbReference>
<dbReference type="Proteomes" id="UP000004263">
    <property type="component" value="Unassembled WGS sequence"/>
</dbReference>
<dbReference type="InterPro" id="IPR037120">
    <property type="entry name" value="Haem_peroxidase_sf_animal"/>
</dbReference>
<evidence type="ECO:0000256" key="1">
    <source>
        <dbReference type="ARBA" id="ARBA00001913"/>
    </source>
</evidence>
<keyword evidence="4" id="KW-0349">Heme</keyword>
<evidence type="ECO:0000256" key="5">
    <source>
        <dbReference type="ARBA" id="ARBA00022723"/>
    </source>
</evidence>
<dbReference type="STRING" id="207949.RED65_13372"/>
<keyword evidence="6" id="KW-0925">Oxylipin biosynthesis</keyword>
<feature type="compositionally biased region" description="Basic and acidic residues" evidence="14">
    <location>
        <begin position="173"/>
        <end position="182"/>
    </location>
</feature>
<keyword evidence="11" id="KW-0408">Iron</keyword>
<evidence type="ECO:0000256" key="13">
    <source>
        <dbReference type="ARBA" id="ARBA00023160"/>
    </source>
</evidence>
<dbReference type="GO" id="GO:0006979">
    <property type="term" value="P:response to oxidative stress"/>
    <property type="evidence" value="ECO:0007669"/>
    <property type="project" value="InterPro"/>
</dbReference>
<evidence type="ECO:0000256" key="12">
    <source>
        <dbReference type="ARBA" id="ARBA00023098"/>
    </source>
</evidence>
<keyword evidence="12" id="KW-0443">Lipid metabolism</keyword>
<gene>
    <name evidence="15" type="ORF">RED65_13372</name>
</gene>
<comment type="caution">
    <text evidence="15">The sequence shown here is derived from an EMBL/GenBank/DDBJ whole genome shotgun (WGS) entry which is preliminary data.</text>
</comment>
<dbReference type="GO" id="GO:0046872">
    <property type="term" value="F:metal ion binding"/>
    <property type="evidence" value="ECO:0007669"/>
    <property type="project" value="UniProtKB-KW"/>
</dbReference>
<evidence type="ECO:0000256" key="9">
    <source>
        <dbReference type="ARBA" id="ARBA00022964"/>
    </source>
</evidence>
<protein>
    <submittedName>
        <fullName evidence="15">Putative peroxidase</fullName>
    </submittedName>
</protein>
<dbReference type="CDD" id="cd09818">
    <property type="entry name" value="PIOX_like"/>
    <property type="match status" value="1"/>
</dbReference>
<sequence>MSTSVWVTWPAIAKAGGSIGIVIGLLTLGLQREDLTENNLIATEDLSKANAEIVCDERSLTARTEDGTCNILDNPAEGSVNRRFGRNVKLEAAYGETENDTLLEPNPRAVSNELMAREEFKPATSVNFIAAAWIQFMVHDWIDHGDGDANNPILVERPAGDPKGPGTMSIKRTTPDSDRTAEEDATLPATYRNINTHWWDGSQLYGSDKATNDSVRAFVDGKLKVEEDGTLPTDYWSNVPVTGFNKNWWLGLSMLHQLFTLEHNAIAEMLKQKYPERDDQWLYDKARLANAALMAKIHTIEWTPAIIANPVTERAMRANWYGLTDEREGRDKVQEILDGLSEGITSSPLLTALLSSRPDLIEKLDDPNFIDFAIGGLVGTREPYNGGTDYSLTEEFTAVYRMHPLLRDDVEVYDIGSAEVARRIPMMETRDGHAEDILDEEGGERLWYSFGTTYPGSLTLHNYPEFLRNLSIPFSEDIDLATIDILRDRERGVPRYNEFRRQIGLNPITKFEDLTSDPKTLEALKRLYDNDIEKIDALVGQLAETVRPEGFAFGETAFQIFILNASRRLMTDRFYTSDYRAEVYTQEGIDWVENNDMKDVLERHFPELKVSLTGIENAFKPWGLKIPDNYQEMAACDKQTLLWQNGVTQTLYEQGERPALQPVDIGGLIDSILWKKVNRNEDVAPLGYEKPIHPYGAMATVAFESSNSHPYTGIFEGAECGLVRLSVTGDPDDRGFAPGLAWKTFIDGKPSSNVSALYTLSGQGDNHDFFANELSQYVSAEVNDTLGSTALFSLVTSKPTRLMTENLAETQANGEVEATPKAPTQIYFVPTQEVRQRFASSAHDFRDDLITLQSGTALYDVYATDKPIRTSIFGWINRRYASDRRNSAIKVGTMRLTSEMTTSAFGDGGVFFKHQRYEDR</sequence>
<evidence type="ECO:0000256" key="14">
    <source>
        <dbReference type="SAM" id="MobiDB-lite"/>
    </source>
</evidence>
<name>Q1N3B4_9GAMM</name>
<dbReference type="PANTHER" id="PTHR11903:SF11">
    <property type="entry name" value="ALPHA-DIOXYGENASE 1"/>
    <property type="match status" value="1"/>
</dbReference>
<dbReference type="InterPro" id="IPR050783">
    <property type="entry name" value="Oxylipin_biosynth_metab"/>
</dbReference>
<evidence type="ECO:0000256" key="2">
    <source>
        <dbReference type="ARBA" id="ARBA00022516"/>
    </source>
</evidence>
<dbReference type="EMBL" id="AAQH01000005">
    <property type="protein sequence ID" value="EAT12677.1"/>
    <property type="molecule type" value="Genomic_DNA"/>
</dbReference>
<proteinExistence type="predicted"/>
<dbReference type="GO" id="GO:0020037">
    <property type="term" value="F:heme binding"/>
    <property type="evidence" value="ECO:0007669"/>
    <property type="project" value="InterPro"/>
</dbReference>
<accession>Q1N3B4</accession>
<dbReference type="GO" id="GO:0004601">
    <property type="term" value="F:peroxidase activity"/>
    <property type="evidence" value="ECO:0007669"/>
    <property type="project" value="UniProtKB-KW"/>
</dbReference>
<evidence type="ECO:0000256" key="7">
    <source>
        <dbReference type="ARBA" id="ARBA00022821"/>
    </source>
</evidence>
<dbReference type="PANTHER" id="PTHR11903">
    <property type="entry name" value="PROSTAGLANDIN G/H SYNTHASE"/>
    <property type="match status" value="1"/>
</dbReference>
<evidence type="ECO:0000256" key="11">
    <source>
        <dbReference type="ARBA" id="ARBA00023004"/>
    </source>
</evidence>
<keyword evidence="9" id="KW-0223">Dioxygenase</keyword>
<dbReference type="InterPro" id="IPR010255">
    <property type="entry name" value="Haem_peroxidase_sf"/>
</dbReference>
<dbReference type="InterPro" id="IPR019791">
    <property type="entry name" value="Haem_peroxidase_animal"/>
</dbReference>
<keyword evidence="5" id="KW-0479">Metal-binding</keyword>
<comment type="cofactor">
    <cofactor evidence="1">
        <name>Ca(2+)</name>
        <dbReference type="ChEBI" id="CHEBI:29108"/>
    </cofactor>
</comment>
<dbReference type="GO" id="GO:0031408">
    <property type="term" value="P:oxylipin biosynthetic process"/>
    <property type="evidence" value="ECO:0007669"/>
    <property type="project" value="UniProtKB-KW"/>
</dbReference>
<reference evidence="15 16" key="1">
    <citation type="submission" date="2006-03" db="EMBL/GenBank/DDBJ databases">
        <authorList>
            <person name="Pinhassi J."/>
            <person name="Pedros-Alio C."/>
            <person name="Ferriera S."/>
            <person name="Johnson J."/>
            <person name="Kravitz S."/>
            <person name="Halpern A."/>
            <person name="Remington K."/>
            <person name="Beeson K."/>
            <person name="Tran B."/>
            <person name="Rogers Y.-H."/>
            <person name="Friedman R."/>
            <person name="Venter J.C."/>
        </authorList>
    </citation>
    <scope>NUCLEOTIDE SEQUENCE [LARGE SCALE GENOMIC DNA]</scope>
    <source>
        <strain evidence="15 16">RED65</strain>
    </source>
</reference>
<evidence type="ECO:0000256" key="8">
    <source>
        <dbReference type="ARBA" id="ARBA00022832"/>
    </source>
</evidence>
<keyword evidence="7" id="KW-0611">Plant defense</keyword>
<feature type="region of interest" description="Disordered" evidence="14">
    <location>
        <begin position="157"/>
        <end position="183"/>
    </location>
</feature>
<keyword evidence="8" id="KW-0276">Fatty acid metabolism</keyword>
<dbReference type="Gene3D" id="1.10.640.10">
    <property type="entry name" value="Haem peroxidase domain superfamily, animal type"/>
    <property type="match status" value="1"/>
</dbReference>
<dbReference type="GO" id="GO:0006952">
    <property type="term" value="P:defense response"/>
    <property type="evidence" value="ECO:0007669"/>
    <property type="project" value="UniProtKB-KW"/>
</dbReference>
<dbReference type="SUPFAM" id="SSF48113">
    <property type="entry name" value="Heme-dependent peroxidases"/>
    <property type="match status" value="1"/>
</dbReference>
<dbReference type="PROSITE" id="PS50292">
    <property type="entry name" value="PEROXIDASE_3"/>
    <property type="match status" value="1"/>
</dbReference>
<evidence type="ECO:0000256" key="6">
    <source>
        <dbReference type="ARBA" id="ARBA00022767"/>
    </source>
</evidence>
<dbReference type="InterPro" id="IPR034815">
    <property type="entry name" value="A_dioxygenase"/>
</dbReference>
<dbReference type="AlphaFoldDB" id="Q1N3B4"/>
<keyword evidence="13" id="KW-0275">Fatty acid biosynthesis</keyword>
<dbReference type="HOGENOM" id="CLU_316791_0_0_6"/>
<evidence type="ECO:0000256" key="4">
    <source>
        <dbReference type="ARBA" id="ARBA00022617"/>
    </source>
</evidence>
<keyword evidence="3 15" id="KW-0575">Peroxidase</keyword>
<keyword evidence="16" id="KW-1185">Reference proteome</keyword>
<keyword evidence="2" id="KW-0444">Lipid biosynthesis</keyword>
<dbReference type="RefSeq" id="WP_007018466.1">
    <property type="nucleotide sequence ID" value="NZ_CH724117.1"/>
</dbReference>
<dbReference type="GO" id="GO:0016702">
    <property type="term" value="F:oxidoreductase activity, acting on single donors with incorporation of molecular oxygen, incorporation of two atoms of oxygen"/>
    <property type="evidence" value="ECO:0007669"/>
    <property type="project" value="TreeGrafter"/>
</dbReference>
<dbReference type="GO" id="GO:0006633">
    <property type="term" value="P:fatty acid biosynthetic process"/>
    <property type="evidence" value="ECO:0007669"/>
    <property type="project" value="UniProtKB-KW"/>
</dbReference>
<dbReference type="PeroxiBase" id="4182">
    <property type="entry name" value="OspPGHS01"/>
</dbReference>